<keyword evidence="1" id="KW-0812">Transmembrane</keyword>
<dbReference type="PATRIC" id="fig|2041.4.peg.1211"/>
<sequence length="153" mass="15708">MDTPTTTRPPTGTDVICRVWLGGLCWGPVTAAGVVLGWMVSGAVLDGVSVADLDEGVAMLLILMVVAVPIGLLTGLVAGLLAGLLLVAVRPLGDVAPWLVCAVTLVGLALACSAFTGPGNEFTFVLAVPVCLLSAWPVLHTLRKALRPTTARR</sequence>
<evidence type="ECO:0000313" key="2">
    <source>
        <dbReference type="EMBL" id="ALX04253.1"/>
    </source>
</evidence>
<dbReference type="Proteomes" id="UP000067689">
    <property type="component" value="Chromosome"/>
</dbReference>
<feature type="transmembrane region" description="Helical" evidence="1">
    <location>
        <begin position="60"/>
        <end position="88"/>
    </location>
</feature>
<reference evidence="2 3" key="1">
    <citation type="journal article" date="1991" name="Int. J. Syst. Bacteriol.">
        <title>Description of the erythromycin-producing bacterium Arthrobacter sp. strain NRRL B-3381 as Aeromicrobium erythreum gen. nov., sp. nov.</title>
        <authorList>
            <person name="Miller E.S."/>
            <person name="Woese C.R."/>
            <person name="Brenner S."/>
        </authorList>
    </citation>
    <scope>NUCLEOTIDE SEQUENCE [LARGE SCALE GENOMIC DNA]</scope>
    <source>
        <strain evidence="2 3">AR18</strain>
    </source>
</reference>
<proteinExistence type="predicted"/>
<protein>
    <submittedName>
        <fullName evidence="2">Uncharacterized protein</fullName>
    </submittedName>
</protein>
<dbReference type="AlphaFoldDB" id="A0A0U4CTX3"/>
<keyword evidence="3" id="KW-1185">Reference proteome</keyword>
<evidence type="ECO:0000256" key="1">
    <source>
        <dbReference type="SAM" id="Phobius"/>
    </source>
</evidence>
<feature type="transmembrane region" description="Helical" evidence="1">
    <location>
        <begin position="20"/>
        <end position="40"/>
    </location>
</feature>
<keyword evidence="1" id="KW-1133">Transmembrane helix</keyword>
<feature type="transmembrane region" description="Helical" evidence="1">
    <location>
        <begin position="95"/>
        <end position="116"/>
    </location>
</feature>
<dbReference type="RefSeq" id="WP_067855843.1">
    <property type="nucleotide sequence ID" value="NZ_CP011502.1"/>
</dbReference>
<keyword evidence="1" id="KW-0472">Membrane</keyword>
<evidence type="ECO:0000313" key="3">
    <source>
        <dbReference type="Proteomes" id="UP000067689"/>
    </source>
</evidence>
<dbReference type="EMBL" id="CP011502">
    <property type="protein sequence ID" value="ALX04253.1"/>
    <property type="molecule type" value="Genomic_DNA"/>
</dbReference>
<accession>A0A0U4CTX3</accession>
<dbReference type="KEGG" id="aer:AERYTH_05830"/>
<name>A0A0U4CTX3_9ACTN</name>
<feature type="transmembrane region" description="Helical" evidence="1">
    <location>
        <begin position="122"/>
        <end position="142"/>
    </location>
</feature>
<gene>
    <name evidence="2" type="ORF">AERYTH_05830</name>
</gene>
<organism evidence="2 3">
    <name type="scientific">Aeromicrobium erythreum</name>
    <dbReference type="NCBI Taxonomy" id="2041"/>
    <lineage>
        <taxon>Bacteria</taxon>
        <taxon>Bacillati</taxon>
        <taxon>Actinomycetota</taxon>
        <taxon>Actinomycetes</taxon>
        <taxon>Propionibacteriales</taxon>
        <taxon>Nocardioidaceae</taxon>
        <taxon>Aeromicrobium</taxon>
    </lineage>
</organism>